<dbReference type="Pfam" id="PF08244">
    <property type="entry name" value="Glyco_hydro_32C"/>
    <property type="match status" value="1"/>
</dbReference>
<dbReference type="SUPFAM" id="SSF49899">
    <property type="entry name" value="Concanavalin A-like lectins/glucanases"/>
    <property type="match status" value="1"/>
</dbReference>
<dbReference type="PANTHER" id="PTHR43101:SF1">
    <property type="entry name" value="BETA-FRUCTOSIDASE"/>
    <property type="match status" value="1"/>
</dbReference>
<dbReference type="AlphaFoldDB" id="A0A1L8SV27"/>
<comment type="similarity">
    <text evidence="2 8">Belongs to the glycosyl hydrolase 32 family.</text>
</comment>
<gene>
    <name evidence="12" type="ORF">RV00_GL002083</name>
</gene>
<comment type="function">
    <text evidence="9">Enables the bacterium to metabolize sucrose as a sole carbon source.</text>
</comment>
<dbReference type="SMART" id="SM00640">
    <property type="entry name" value="Glyco_32"/>
    <property type="match status" value="1"/>
</dbReference>
<evidence type="ECO:0000256" key="6">
    <source>
        <dbReference type="ARBA" id="ARBA00023295"/>
    </source>
</evidence>
<comment type="caution">
    <text evidence="12">The sequence shown here is derived from an EMBL/GenBank/DDBJ whole genome shotgun (WGS) entry which is preliminary data.</text>
</comment>
<dbReference type="InterPro" id="IPR006232">
    <property type="entry name" value="Suc6P_hydrolase"/>
</dbReference>
<comment type="subcellular location">
    <subcellularLocation>
        <location evidence="9">Cytoplasm</location>
    </subcellularLocation>
</comment>
<dbReference type="Gene3D" id="2.60.120.560">
    <property type="entry name" value="Exo-inulinase, domain 1"/>
    <property type="match status" value="1"/>
</dbReference>
<dbReference type="OrthoDB" id="9759709at2"/>
<dbReference type="Gene3D" id="2.115.10.20">
    <property type="entry name" value="Glycosyl hydrolase domain, family 43"/>
    <property type="match status" value="1"/>
</dbReference>
<dbReference type="InterPro" id="IPR051214">
    <property type="entry name" value="GH32_Enzymes"/>
</dbReference>
<dbReference type="UniPathway" id="UPA00238"/>
<dbReference type="EMBL" id="JXKM01000004">
    <property type="protein sequence ID" value="OJG35939.1"/>
    <property type="molecule type" value="Genomic_DNA"/>
</dbReference>
<accession>A0A1L8SV27</accession>
<sequence>MSLVQKWSTELRYQPYHEWPTDYLEKLKQTTNDSTWRLAFHIQPVTGLLNDPNGFSYFNGKWHVFYQSYPLGPVHGIKSWYHLTSENLVDWQDEGLAILPDGPYDSHGVYSGSALAVGDRLFLAYTGNVRDQDWQRHSFQLGAWLDNKNQIQKLSEPLIVNSPKGYTQEIRDPQIFIFNQQYYLIIGAQNEQEEGKILTYKSSDLVNWQCIGEMTFSDDLLGFMVECPNLIFIDNQAVLLFCPQGLDQKQLSYQNIYPNTYVVADGFDGETNTLNNPSSLKNLDEGFDVYATQAFNAPDGRALTISWIGLPEVGYPTDEEGWAHCLSLVKELTLKDGNLLQRPVKELEKLRLDHHSFNGTLSSVQKIYSPQENRYELQLDLDAAAQGTLTLFADDDTNLGLTLSFDTQNGTMTMNRENAGTPFAKEFGTSRTFKIPQRGLSLQIFVDHSVVEVFINQGEKVASARVFPKKGQTAILLEGTTGIFSGEYWTLRPMK</sequence>
<dbReference type="GO" id="GO:0005985">
    <property type="term" value="P:sucrose metabolic process"/>
    <property type="evidence" value="ECO:0007669"/>
    <property type="project" value="UniProtKB-UniPathway"/>
</dbReference>
<dbReference type="Pfam" id="PF00251">
    <property type="entry name" value="Glyco_hydro_32N"/>
    <property type="match status" value="1"/>
</dbReference>
<evidence type="ECO:0000256" key="7">
    <source>
        <dbReference type="ARBA" id="ARBA00033367"/>
    </source>
</evidence>
<dbReference type="NCBIfam" id="TIGR01322">
    <property type="entry name" value="scrB_fam"/>
    <property type="match status" value="1"/>
</dbReference>
<evidence type="ECO:0000259" key="10">
    <source>
        <dbReference type="Pfam" id="PF00251"/>
    </source>
</evidence>
<protein>
    <recommendedName>
        <fullName evidence="4 8">Sucrose-6-phosphate hydrolase</fullName>
        <ecNumber evidence="3 8">3.2.1.26</ecNumber>
    </recommendedName>
    <alternativeName>
        <fullName evidence="7 9">Invertase</fullName>
    </alternativeName>
</protein>
<evidence type="ECO:0000313" key="13">
    <source>
        <dbReference type="Proteomes" id="UP000183700"/>
    </source>
</evidence>
<dbReference type="InterPro" id="IPR013148">
    <property type="entry name" value="Glyco_hydro_32_N"/>
</dbReference>
<dbReference type="InterPro" id="IPR013189">
    <property type="entry name" value="Glyco_hydro_32_C"/>
</dbReference>
<dbReference type="GO" id="GO:0005737">
    <property type="term" value="C:cytoplasm"/>
    <property type="evidence" value="ECO:0007669"/>
    <property type="project" value="UniProtKB-SubCell"/>
</dbReference>
<dbReference type="PANTHER" id="PTHR43101">
    <property type="entry name" value="BETA-FRUCTOSIDASE"/>
    <property type="match status" value="1"/>
</dbReference>
<evidence type="ECO:0000256" key="4">
    <source>
        <dbReference type="ARBA" id="ARBA00019623"/>
    </source>
</evidence>
<feature type="domain" description="Glycosyl hydrolase family 32 N-terminal" evidence="10">
    <location>
        <begin position="41"/>
        <end position="343"/>
    </location>
</feature>
<dbReference type="GO" id="GO:0004564">
    <property type="term" value="F:beta-fructofuranosidase activity"/>
    <property type="evidence" value="ECO:0007669"/>
    <property type="project" value="UniProtKB-EC"/>
</dbReference>
<keyword evidence="6 8" id="KW-0326">Glycosidase</keyword>
<comment type="catalytic activity">
    <reaction evidence="8">
        <text>Hydrolysis of terminal non-reducing beta-D-fructofuranoside residues in beta-D-fructofuranosides.</text>
        <dbReference type="EC" id="3.2.1.26"/>
    </reaction>
</comment>
<dbReference type="InterPro" id="IPR013320">
    <property type="entry name" value="ConA-like_dom_sf"/>
</dbReference>
<keyword evidence="13" id="KW-1185">Reference proteome</keyword>
<dbReference type="CDD" id="cd18623">
    <property type="entry name" value="GH32_ScrB-like"/>
    <property type="match status" value="1"/>
</dbReference>
<comment type="pathway">
    <text evidence="1 9">Glycan biosynthesis; sucrose metabolism.</text>
</comment>
<proteinExistence type="inferred from homology"/>
<keyword evidence="9" id="KW-0119">Carbohydrate metabolism</keyword>
<dbReference type="InterPro" id="IPR023296">
    <property type="entry name" value="Glyco_hydro_beta-prop_sf"/>
</dbReference>
<dbReference type="RefSeq" id="WP_071861907.1">
    <property type="nucleotide sequence ID" value="NZ_JBHLVS010000013.1"/>
</dbReference>
<keyword evidence="5 8" id="KW-0378">Hydrolase</keyword>
<dbReference type="InterPro" id="IPR001362">
    <property type="entry name" value="Glyco_hydro_32"/>
</dbReference>
<evidence type="ECO:0000256" key="5">
    <source>
        <dbReference type="ARBA" id="ARBA00022801"/>
    </source>
</evidence>
<dbReference type="EC" id="3.2.1.26" evidence="3 8"/>
<dbReference type="SUPFAM" id="SSF75005">
    <property type="entry name" value="Arabinanase/levansucrase/invertase"/>
    <property type="match status" value="1"/>
</dbReference>
<organism evidence="12 13">
    <name type="scientific">Enterococcus devriesei</name>
    <dbReference type="NCBI Taxonomy" id="319970"/>
    <lineage>
        <taxon>Bacteria</taxon>
        <taxon>Bacillati</taxon>
        <taxon>Bacillota</taxon>
        <taxon>Bacilli</taxon>
        <taxon>Lactobacillales</taxon>
        <taxon>Enterococcaceae</taxon>
        <taxon>Enterococcus</taxon>
    </lineage>
</organism>
<dbReference type="STRING" id="319970.RV00_GL002083"/>
<feature type="domain" description="Glycosyl hydrolase family 32 C-terminal" evidence="11">
    <location>
        <begin position="346"/>
        <end position="477"/>
    </location>
</feature>
<evidence type="ECO:0000313" key="12">
    <source>
        <dbReference type="EMBL" id="OJG35939.1"/>
    </source>
</evidence>
<reference evidence="12 13" key="1">
    <citation type="submission" date="2014-12" db="EMBL/GenBank/DDBJ databases">
        <title>Draft genome sequences of 29 type strains of Enterococci.</title>
        <authorList>
            <person name="Zhong Z."/>
            <person name="Sun Z."/>
            <person name="Liu W."/>
            <person name="Zhang W."/>
            <person name="Zhang H."/>
        </authorList>
    </citation>
    <scope>NUCLEOTIDE SEQUENCE [LARGE SCALE GENOMIC DNA]</scope>
    <source>
        <strain evidence="12 13">DSM 22802</strain>
    </source>
</reference>
<name>A0A1L8SV27_9ENTE</name>
<evidence type="ECO:0000256" key="1">
    <source>
        <dbReference type="ARBA" id="ARBA00004914"/>
    </source>
</evidence>
<keyword evidence="9" id="KW-0963">Cytoplasm</keyword>
<dbReference type="PROSITE" id="PS00609">
    <property type="entry name" value="GLYCOSYL_HYDROL_F32"/>
    <property type="match status" value="1"/>
</dbReference>
<dbReference type="InterPro" id="IPR018053">
    <property type="entry name" value="Glyco_hydro_32_AS"/>
</dbReference>
<evidence type="ECO:0000259" key="11">
    <source>
        <dbReference type="Pfam" id="PF08244"/>
    </source>
</evidence>
<evidence type="ECO:0000256" key="2">
    <source>
        <dbReference type="ARBA" id="ARBA00009902"/>
    </source>
</evidence>
<evidence type="ECO:0000256" key="9">
    <source>
        <dbReference type="RuleBase" id="RU365015"/>
    </source>
</evidence>
<evidence type="ECO:0000256" key="3">
    <source>
        <dbReference type="ARBA" id="ARBA00012758"/>
    </source>
</evidence>
<dbReference type="Proteomes" id="UP000183700">
    <property type="component" value="Unassembled WGS sequence"/>
</dbReference>
<evidence type="ECO:0000256" key="8">
    <source>
        <dbReference type="RuleBase" id="RU362110"/>
    </source>
</evidence>